<dbReference type="AlphaFoldDB" id="A0A8S1IUR9"/>
<sequence>ASAGEAFERGLDVMQLGGLQKGAARAISAIEVEHSDDTFSMHFVTPVPQFKVTEKYTFGREVAIGRRDLRSGRQMVTAEDAGDMLVFRHGWGDPVAGSMVEEFTCPEDGVLHMLSVVEVAGKAATVLQVYRRQ</sequence>
<name>A0A8S1IUR9_9CHLO</name>
<dbReference type="OrthoDB" id="201750at2759"/>
<dbReference type="Proteomes" id="UP000708148">
    <property type="component" value="Unassembled WGS sequence"/>
</dbReference>
<reference evidence="1" key="1">
    <citation type="submission" date="2020-12" db="EMBL/GenBank/DDBJ databases">
        <authorList>
            <person name="Iha C."/>
        </authorList>
    </citation>
    <scope>NUCLEOTIDE SEQUENCE</scope>
</reference>
<accession>A0A8S1IUR9</accession>
<comment type="caution">
    <text evidence="1">The sequence shown here is derived from an EMBL/GenBank/DDBJ whole genome shotgun (WGS) entry which is preliminary data.</text>
</comment>
<protein>
    <submittedName>
        <fullName evidence="1">Uncharacterized protein</fullName>
    </submittedName>
</protein>
<evidence type="ECO:0000313" key="1">
    <source>
        <dbReference type="EMBL" id="CAD7697863.1"/>
    </source>
</evidence>
<proteinExistence type="predicted"/>
<organism evidence="1 2">
    <name type="scientific">Ostreobium quekettii</name>
    <dbReference type="NCBI Taxonomy" id="121088"/>
    <lineage>
        <taxon>Eukaryota</taxon>
        <taxon>Viridiplantae</taxon>
        <taxon>Chlorophyta</taxon>
        <taxon>core chlorophytes</taxon>
        <taxon>Ulvophyceae</taxon>
        <taxon>TCBD clade</taxon>
        <taxon>Bryopsidales</taxon>
        <taxon>Ostreobineae</taxon>
        <taxon>Ostreobiaceae</taxon>
        <taxon>Ostreobium</taxon>
    </lineage>
</organism>
<dbReference type="EMBL" id="CAJHUC010000722">
    <property type="protein sequence ID" value="CAD7697863.1"/>
    <property type="molecule type" value="Genomic_DNA"/>
</dbReference>
<keyword evidence="2" id="KW-1185">Reference proteome</keyword>
<evidence type="ECO:0000313" key="2">
    <source>
        <dbReference type="Proteomes" id="UP000708148"/>
    </source>
</evidence>
<feature type="non-terminal residue" evidence="1">
    <location>
        <position position="1"/>
    </location>
</feature>
<gene>
    <name evidence="1" type="ORF">OSTQU699_LOCUS3224</name>
</gene>